<protein>
    <submittedName>
        <fullName evidence="1">Uncharacterized protein</fullName>
    </submittedName>
</protein>
<organism evidence="1 2">
    <name type="scientific">Capnocytophaga bilenii</name>
    <dbReference type="NCBI Taxonomy" id="2819369"/>
    <lineage>
        <taxon>Bacteria</taxon>
        <taxon>Pseudomonadati</taxon>
        <taxon>Bacteroidota</taxon>
        <taxon>Flavobacteriia</taxon>
        <taxon>Flavobacteriales</taxon>
        <taxon>Flavobacteriaceae</taxon>
        <taxon>Capnocytophaga</taxon>
    </lineage>
</organism>
<proteinExistence type="predicted"/>
<dbReference type="Proteomes" id="UP000681610">
    <property type="component" value="Unassembled WGS sequence"/>
</dbReference>
<name>A0ABS3PZY1_9FLAO</name>
<sequence length="229" mass="26009">MLLIISTSPPSPTSPTRLTSPINSKFRIQNSKFRKIINLFYSYCRGDWQIALTKQNFSDRLFIDNQLLIVQCHHLPLLGQGDVYKNIAKGCKTTAFGKLFIFNHLQFSAKLQVFLKLQKIFFRVFSPLLLRHLHRITIGTSVIAIVVHTPHTLPNFAPHMHYLPLWGRRIFIHIVGAIGKSPSQNKTFQLLPLGSSPYPFANKEQNIGIFMTSPISVATSITISEELLL</sequence>
<evidence type="ECO:0000313" key="1">
    <source>
        <dbReference type="EMBL" id="MBO1884906.1"/>
    </source>
</evidence>
<dbReference type="RefSeq" id="WP_208059317.1">
    <property type="nucleotide sequence ID" value="NZ_JAGDYP010000009.1"/>
</dbReference>
<reference evidence="1 2" key="1">
    <citation type="submission" date="2021-03" db="EMBL/GenBank/DDBJ databases">
        <title>Isolation and description of Capnocytophaga bilenii sp. nov., a novel Capnocytophaga species, isolated from a gingivitis subject.</title>
        <authorList>
            <person name="Antezack A."/>
            <person name="Monnet-Corti V."/>
            <person name="La Scola B."/>
        </authorList>
    </citation>
    <scope>NUCLEOTIDE SEQUENCE [LARGE SCALE GENOMIC DNA]</scope>
    <source>
        <strain evidence="1 2">Marseille-Q4570</strain>
    </source>
</reference>
<comment type="caution">
    <text evidence="1">The sequence shown here is derived from an EMBL/GenBank/DDBJ whole genome shotgun (WGS) entry which is preliminary data.</text>
</comment>
<keyword evidence="2" id="KW-1185">Reference proteome</keyword>
<accession>A0ABS3PZY1</accession>
<evidence type="ECO:0000313" key="2">
    <source>
        <dbReference type="Proteomes" id="UP000681610"/>
    </source>
</evidence>
<dbReference type="EMBL" id="JAGDYP010000009">
    <property type="protein sequence ID" value="MBO1884906.1"/>
    <property type="molecule type" value="Genomic_DNA"/>
</dbReference>
<gene>
    <name evidence="1" type="ORF">J4N46_10905</name>
</gene>